<keyword evidence="7 17" id="KW-0677">Repeat</keyword>
<feature type="binding site" evidence="17">
    <location>
        <position position="440"/>
    </location>
    <ligand>
        <name>acetyl-CoA</name>
        <dbReference type="ChEBI" id="CHEBI:57288"/>
    </ligand>
</feature>
<feature type="binding site" evidence="17">
    <location>
        <begin position="9"/>
        <end position="12"/>
    </location>
    <ligand>
        <name>UDP-N-acetyl-alpha-D-glucosamine</name>
        <dbReference type="ChEBI" id="CHEBI:57705"/>
    </ligand>
</feature>
<keyword evidence="10 17" id="KW-0573">Peptidoglycan synthesis</keyword>
<evidence type="ECO:0000256" key="12">
    <source>
        <dbReference type="ARBA" id="ARBA00023315"/>
    </source>
</evidence>
<evidence type="ECO:0000313" key="20">
    <source>
        <dbReference type="Proteomes" id="UP000831495"/>
    </source>
</evidence>
<dbReference type="PANTHER" id="PTHR43584:SF3">
    <property type="entry name" value="BIFUNCTIONAL PROTEIN GLMU"/>
    <property type="match status" value="1"/>
</dbReference>
<feature type="active site" description="Proton acceptor" evidence="17">
    <location>
        <position position="363"/>
    </location>
</feature>
<gene>
    <name evidence="17 19" type="primary">glmU</name>
    <name evidence="19" type="ORF">MOO45_01030</name>
</gene>
<evidence type="ECO:0000256" key="7">
    <source>
        <dbReference type="ARBA" id="ARBA00022737"/>
    </source>
</evidence>
<comment type="subunit">
    <text evidence="17">Homotrimer.</text>
</comment>
<keyword evidence="11 17" id="KW-0511">Multifunctional enzyme</keyword>
<dbReference type="InterPro" id="IPR011004">
    <property type="entry name" value="Trimer_LpxA-like_sf"/>
</dbReference>
<reference evidence="19" key="1">
    <citation type="journal article" date="2022" name="Int. J. Syst. Evol. Microbiol.">
        <title>Apilactobacillus apisilvae sp. nov., Nicolia spurrieriana gen. nov. sp. nov., Bombilactobacillus folatiphilus sp. nov. and Bombilactobacillus thymidiniphilus sp. nov., four new lactic acid bacterial isolates from stingless bees Tetragonula carbonaria and Austroplebeia australis.</title>
        <authorList>
            <person name="Oliphant S.A."/>
            <person name="Watson-Haigh N.S."/>
            <person name="Sumby K.M."/>
            <person name="Gardner J."/>
            <person name="Groom S."/>
            <person name="Jiranek V."/>
        </authorList>
    </citation>
    <scope>NUCLEOTIDE SEQUENCE</scope>
    <source>
        <strain evidence="19">SG4_D2</strain>
    </source>
</reference>
<comment type="caution">
    <text evidence="17">Lacks conserved residue(s) required for the propagation of feature annotation.</text>
</comment>
<dbReference type="InterPro" id="IPR005882">
    <property type="entry name" value="Bifunctional_GlmU"/>
</dbReference>
<dbReference type="NCBIfam" id="TIGR01173">
    <property type="entry name" value="glmU"/>
    <property type="match status" value="1"/>
</dbReference>
<dbReference type="SUPFAM" id="SSF53448">
    <property type="entry name" value="Nucleotide-diphospho-sugar transferases"/>
    <property type="match status" value="1"/>
</dbReference>
<evidence type="ECO:0000259" key="18">
    <source>
        <dbReference type="Pfam" id="PF00483"/>
    </source>
</evidence>
<feature type="binding site" evidence="17">
    <location>
        <position position="228"/>
    </location>
    <ligand>
        <name>UDP-N-acetyl-alpha-D-glucosamine</name>
        <dbReference type="ChEBI" id="CHEBI:57705"/>
    </ligand>
</feature>
<evidence type="ECO:0000256" key="11">
    <source>
        <dbReference type="ARBA" id="ARBA00023268"/>
    </source>
</evidence>
<feature type="binding site" evidence="17">
    <location>
        <position position="103"/>
    </location>
    <ligand>
        <name>Mg(2+)</name>
        <dbReference type="ChEBI" id="CHEBI:18420"/>
    </ligand>
</feature>
<feature type="binding site" evidence="17">
    <location>
        <position position="366"/>
    </location>
    <ligand>
        <name>UDP-N-acetyl-alpha-D-glucosamine</name>
        <dbReference type="ChEBI" id="CHEBI:57705"/>
    </ligand>
</feature>
<dbReference type="CDD" id="cd03353">
    <property type="entry name" value="LbH_GlmU_C"/>
    <property type="match status" value="1"/>
</dbReference>
<feature type="binding site" evidence="17">
    <location>
        <position position="73"/>
    </location>
    <ligand>
        <name>UDP-N-acetyl-alpha-D-glucosamine</name>
        <dbReference type="ChEBI" id="CHEBI:57705"/>
    </ligand>
</feature>
<dbReference type="NCBIfam" id="NF010934">
    <property type="entry name" value="PRK14354.1"/>
    <property type="match status" value="1"/>
</dbReference>
<dbReference type="Proteomes" id="UP000831495">
    <property type="component" value="Chromosome"/>
</dbReference>
<feature type="region of interest" description="Linker" evidence="17">
    <location>
        <begin position="231"/>
        <end position="251"/>
    </location>
</feature>
<feature type="binding site" evidence="17">
    <location>
        <begin position="78"/>
        <end position="79"/>
    </location>
    <ligand>
        <name>UDP-N-acetyl-alpha-D-glucosamine</name>
        <dbReference type="ChEBI" id="CHEBI:57705"/>
    </ligand>
</feature>
<evidence type="ECO:0000256" key="10">
    <source>
        <dbReference type="ARBA" id="ARBA00022984"/>
    </source>
</evidence>
<organism evidence="19 20">
    <name type="scientific">Bombilactobacillus folatiphilus</name>
    <dbReference type="NCBI Taxonomy" id="2923362"/>
    <lineage>
        <taxon>Bacteria</taxon>
        <taxon>Bacillati</taxon>
        <taxon>Bacillota</taxon>
        <taxon>Bacilli</taxon>
        <taxon>Lactobacillales</taxon>
        <taxon>Lactobacillaceae</taxon>
        <taxon>Bombilactobacillus</taxon>
    </lineage>
</organism>
<comment type="pathway">
    <text evidence="17">Bacterial outer membrane biogenesis; LPS lipid A biosynthesis.</text>
</comment>
<evidence type="ECO:0000256" key="5">
    <source>
        <dbReference type="ARBA" id="ARBA00022695"/>
    </source>
</evidence>
<comment type="catalytic activity">
    <reaction evidence="14 17">
        <text>alpha-D-glucosamine 1-phosphate + acetyl-CoA = N-acetyl-alpha-D-glucosamine 1-phosphate + CoA + H(+)</text>
        <dbReference type="Rhea" id="RHEA:13725"/>
        <dbReference type="ChEBI" id="CHEBI:15378"/>
        <dbReference type="ChEBI" id="CHEBI:57287"/>
        <dbReference type="ChEBI" id="CHEBI:57288"/>
        <dbReference type="ChEBI" id="CHEBI:57776"/>
        <dbReference type="ChEBI" id="CHEBI:58516"/>
        <dbReference type="EC" id="2.3.1.157"/>
    </reaction>
</comment>
<proteinExistence type="inferred from homology"/>
<dbReference type="SUPFAM" id="SSF51161">
    <property type="entry name" value="Trimeric LpxA-like enzymes"/>
    <property type="match status" value="1"/>
</dbReference>
<evidence type="ECO:0000256" key="14">
    <source>
        <dbReference type="ARBA" id="ARBA00048247"/>
    </source>
</evidence>
<comment type="catalytic activity">
    <reaction evidence="15 17">
        <text>N-acetyl-alpha-D-glucosamine 1-phosphate + UTP + H(+) = UDP-N-acetyl-alpha-D-glucosamine + diphosphate</text>
        <dbReference type="Rhea" id="RHEA:13509"/>
        <dbReference type="ChEBI" id="CHEBI:15378"/>
        <dbReference type="ChEBI" id="CHEBI:33019"/>
        <dbReference type="ChEBI" id="CHEBI:46398"/>
        <dbReference type="ChEBI" id="CHEBI:57705"/>
        <dbReference type="ChEBI" id="CHEBI:57776"/>
        <dbReference type="EC" id="2.7.7.23"/>
    </reaction>
</comment>
<feature type="region of interest" description="Pyrophosphorylase" evidence="17">
    <location>
        <begin position="1"/>
        <end position="230"/>
    </location>
</feature>
<dbReference type="Pfam" id="PF00483">
    <property type="entry name" value="NTP_transferase"/>
    <property type="match status" value="1"/>
</dbReference>
<name>A0ABY4P987_9LACO</name>
<keyword evidence="9 17" id="KW-0133">Cell shape</keyword>
<dbReference type="InterPro" id="IPR018357">
    <property type="entry name" value="Hexapep_transf_CS"/>
</dbReference>
<evidence type="ECO:0000256" key="3">
    <source>
        <dbReference type="ARBA" id="ARBA00022490"/>
    </source>
</evidence>
<comment type="subcellular location">
    <subcellularLocation>
        <location evidence="17">Cytoplasm</location>
    </subcellularLocation>
</comment>
<dbReference type="HAMAP" id="MF_01631">
    <property type="entry name" value="GlmU"/>
    <property type="match status" value="1"/>
</dbReference>
<keyword evidence="20" id="KW-1185">Reference proteome</keyword>
<feature type="region of interest" description="N-acetyltransferase" evidence="17">
    <location>
        <begin position="252"/>
        <end position="463"/>
    </location>
</feature>
<comment type="pathway">
    <text evidence="1 17">Nucleotide-sugar biosynthesis; UDP-N-acetyl-alpha-D-glucosamine biosynthesis; N-acetyl-alpha-D-glucosamine 1-phosphate from alpha-D-glucosamine 6-phosphate (route II): step 2/2.</text>
</comment>
<evidence type="ECO:0000256" key="8">
    <source>
        <dbReference type="ARBA" id="ARBA00022842"/>
    </source>
</evidence>
<keyword evidence="12 17" id="KW-0012">Acyltransferase</keyword>
<evidence type="ECO:0000256" key="16">
    <source>
        <dbReference type="ARBA" id="ARBA00049628"/>
    </source>
</evidence>
<comment type="cofactor">
    <cofactor evidence="17">
        <name>Mg(2+)</name>
        <dbReference type="ChEBI" id="CHEBI:18420"/>
    </cofactor>
    <text evidence="17">Binds 1 Mg(2+) ion per subunit.</text>
</comment>
<keyword evidence="13 17" id="KW-0961">Cell wall biogenesis/degradation</keyword>
<evidence type="ECO:0000256" key="4">
    <source>
        <dbReference type="ARBA" id="ARBA00022679"/>
    </source>
</evidence>
<accession>A0ABY4P987</accession>
<dbReference type="InterPro" id="IPR050065">
    <property type="entry name" value="GlmU-like"/>
</dbReference>
<dbReference type="RefSeq" id="WP_249514577.1">
    <property type="nucleotide sequence ID" value="NZ_CP093366.1"/>
</dbReference>
<dbReference type="PANTHER" id="PTHR43584">
    <property type="entry name" value="NUCLEOTIDYL TRANSFERASE"/>
    <property type="match status" value="1"/>
</dbReference>
<feature type="binding site" evidence="17">
    <location>
        <begin position="386"/>
        <end position="387"/>
    </location>
    <ligand>
        <name>acetyl-CoA</name>
        <dbReference type="ChEBI" id="CHEBI:57288"/>
    </ligand>
</feature>
<dbReference type="EC" id="2.7.7.23" evidence="17"/>
<dbReference type="GO" id="GO:0003977">
    <property type="term" value="F:UDP-N-acetylglucosamine diphosphorylase activity"/>
    <property type="evidence" value="ECO:0007669"/>
    <property type="project" value="UniProtKB-EC"/>
</dbReference>
<dbReference type="InterPro" id="IPR038009">
    <property type="entry name" value="GlmU_C_LbH"/>
</dbReference>
<evidence type="ECO:0000256" key="15">
    <source>
        <dbReference type="ARBA" id="ARBA00048493"/>
    </source>
</evidence>
<dbReference type="Gene3D" id="2.160.10.10">
    <property type="entry name" value="Hexapeptide repeat proteins"/>
    <property type="match status" value="1"/>
</dbReference>
<evidence type="ECO:0000256" key="6">
    <source>
        <dbReference type="ARBA" id="ARBA00022723"/>
    </source>
</evidence>
<dbReference type="PROSITE" id="PS00101">
    <property type="entry name" value="HEXAPEP_TRANSFERASES"/>
    <property type="match status" value="1"/>
</dbReference>
<sequence>MAERLTVILAAGKGTRMKSKLYKVLHPVCGRAMVDHVLTQVEQTHPSEIVTVVGFGSDQVQKLLHTRTAYALQKEQLGTAHAVLQAESLLADKSGTTLVISGDTPLFTAETLNQLFAYHEQNQAMATVLTAKAPDPFGYGRVIRDENGQVLRIVEQKDATPEEQQIQEINTGVYCFDNQQLFTYLHMVNNDNVQSEYYLPDVIGLMQAQQQKVLAYQMADFTESLGVNDRIALAQANQIMQQRINRRLMAQGVSMLAPEQTAIDIDVQIGVDTVVEGGVTIKGQTQIGADCYITSGSRIVDSTIGDGVTITSSTLEQSVMDNQSNIGPNSHLRPKSHIGVQAHVGNFCEVKNATLGARTKMGHLSYVGDAQIGSDVNIGCGVVLVNYDGVKKWSTTVGDHAFIGSNSNLVAPLTIADHSFVAAGSTITQDVARHDLALGRARQINKADYWDKLPVSDDPNWNK</sequence>
<feature type="binding site" evidence="17">
    <location>
        <position position="405"/>
    </location>
    <ligand>
        <name>acetyl-CoA</name>
        <dbReference type="ChEBI" id="CHEBI:57288"/>
    </ligand>
</feature>
<feature type="binding site" evidence="17">
    <location>
        <begin position="101"/>
        <end position="103"/>
    </location>
    <ligand>
        <name>UDP-N-acetyl-alpha-D-glucosamine</name>
        <dbReference type="ChEBI" id="CHEBI:57705"/>
    </ligand>
</feature>
<feature type="domain" description="Nucleotidyl transferase" evidence="18">
    <location>
        <begin position="6"/>
        <end position="220"/>
    </location>
</feature>
<comment type="pathway">
    <text evidence="2 17">Nucleotide-sugar biosynthesis; UDP-N-acetyl-alpha-D-glucosamine biosynthesis; UDP-N-acetyl-alpha-D-glucosamine from N-acetyl-alpha-D-glucosamine 1-phosphate: step 1/1.</text>
</comment>
<comment type="similarity">
    <text evidence="17">In the N-terminal section; belongs to the N-acetylglucosamine-1-phosphate uridyltransferase family.</text>
</comment>
<feature type="binding site" evidence="17">
    <location>
        <position position="333"/>
    </location>
    <ligand>
        <name>UDP-N-acetyl-alpha-D-glucosamine</name>
        <dbReference type="ChEBI" id="CHEBI:57705"/>
    </ligand>
</feature>
<evidence type="ECO:0000256" key="2">
    <source>
        <dbReference type="ARBA" id="ARBA00005208"/>
    </source>
</evidence>
<feature type="binding site" evidence="17">
    <location>
        <position position="377"/>
    </location>
    <ligand>
        <name>UDP-N-acetyl-alpha-D-glucosamine</name>
        <dbReference type="ChEBI" id="CHEBI:57705"/>
    </ligand>
</feature>
<dbReference type="CDD" id="cd02540">
    <property type="entry name" value="GT2_GlmU_N_bac"/>
    <property type="match status" value="1"/>
</dbReference>
<feature type="binding site" evidence="17">
    <location>
        <position position="228"/>
    </location>
    <ligand>
        <name>Mg(2+)</name>
        <dbReference type="ChEBI" id="CHEBI:18420"/>
    </ligand>
</feature>
<dbReference type="Gene3D" id="3.90.550.10">
    <property type="entry name" value="Spore Coat Polysaccharide Biosynthesis Protein SpsA, Chain A"/>
    <property type="match status" value="1"/>
</dbReference>
<feature type="binding site" evidence="17">
    <location>
        <position position="170"/>
    </location>
    <ligand>
        <name>UDP-N-acetyl-alpha-D-glucosamine</name>
        <dbReference type="ChEBI" id="CHEBI:57705"/>
    </ligand>
</feature>
<evidence type="ECO:0000256" key="13">
    <source>
        <dbReference type="ARBA" id="ARBA00023316"/>
    </source>
</evidence>
<dbReference type="EC" id="2.3.1.157" evidence="17"/>
<comment type="similarity">
    <text evidence="17">In the C-terminal section; belongs to the transferase hexapeptide repeat family.</text>
</comment>
<keyword evidence="8 17" id="KW-0460">Magnesium</keyword>
<keyword evidence="5 17" id="KW-0548">Nucleotidyltransferase</keyword>
<feature type="binding site" evidence="17">
    <location>
        <position position="155"/>
    </location>
    <ligand>
        <name>UDP-N-acetyl-alpha-D-glucosamine</name>
        <dbReference type="ChEBI" id="CHEBI:57705"/>
    </ligand>
</feature>
<evidence type="ECO:0000256" key="17">
    <source>
        <dbReference type="HAMAP-Rule" id="MF_01631"/>
    </source>
</evidence>
<dbReference type="EMBL" id="CP093366">
    <property type="protein sequence ID" value="UQS82308.1"/>
    <property type="molecule type" value="Genomic_DNA"/>
</dbReference>
<evidence type="ECO:0000256" key="1">
    <source>
        <dbReference type="ARBA" id="ARBA00005166"/>
    </source>
</evidence>
<keyword evidence="4 17" id="KW-0808">Transferase</keyword>
<dbReference type="InterPro" id="IPR029044">
    <property type="entry name" value="Nucleotide-diphossugar_trans"/>
</dbReference>
<dbReference type="InterPro" id="IPR005835">
    <property type="entry name" value="NTP_transferase_dom"/>
</dbReference>
<protein>
    <recommendedName>
        <fullName evidence="17">Bifunctional protein GlmU</fullName>
    </recommendedName>
    <domain>
        <recommendedName>
            <fullName evidence="17">UDP-N-acetylglucosamine pyrophosphorylase</fullName>
            <ecNumber evidence="17">2.7.7.23</ecNumber>
        </recommendedName>
        <alternativeName>
            <fullName evidence="17">N-acetylglucosamine-1-phosphate uridyltransferase</fullName>
        </alternativeName>
    </domain>
    <domain>
        <recommendedName>
            <fullName evidence="17">Glucosamine-1-phosphate N-acetyltransferase</fullName>
            <ecNumber evidence="17">2.3.1.157</ecNumber>
        </recommendedName>
    </domain>
</protein>
<feature type="binding site" evidence="17">
    <location>
        <position position="423"/>
    </location>
    <ligand>
        <name>acetyl-CoA</name>
        <dbReference type="ChEBI" id="CHEBI:57288"/>
    </ligand>
</feature>
<evidence type="ECO:0000256" key="9">
    <source>
        <dbReference type="ARBA" id="ARBA00022960"/>
    </source>
</evidence>
<evidence type="ECO:0000313" key="19">
    <source>
        <dbReference type="EMBL" id="UQS82308.1"/>
    </source>
</evidence>
<feature type="binding site" evidence="17">
    <location>
        <position position="351"/>
    </location>
    <ligand>
        <name>UDP-N-acetyl-alpha-D-glucosamine</name>
        <dbReference type="ChEBI" id="CHEBI:57705"/>
    </ligand>
</feature>
<comment type="function">
    <text evidence="16 17">Catalyzes the last two sequential reactions in the de novo biosynthetic pathway for UDP-N-acetylglucosamine (UDP-GlcNAc). The C-terminal domain catalyzes the transfer of acetyl group from acetyl coenzyme A to glucosamine-1-phosphate (GlcN-1-P) to produce N-acetylglucosamine-1-phosphate (GlcNAc-1-P), which is converted into UDP-GlcNAc by the transfer of uridine 5-monophosphate (from uridine 5-triphosphate), a reaction catalyzed by the N-terminal domain.</text>
</comment>
<keyword evidence="6 17" id="KW-0479">Metal-binding</keyword>
<dbReference type="GO" id="GO:0019134">
    <property type="term" value="F:glucosamine-1-phosphate N-acetyltransferase activity"/>
    <property type="evidence" value="ECO:0007669"/>
    <property type="project" value="UniProtKB-EC"/>
</dbReference>
<feature type="binding site" evidence="17">
    <location>
        <position position="140"/>
    </location>
    <ligand>
        <name>UDP-N-acetyl-alpha-D-glucosamine</name>
        <dbReference type="ChEBI" id="CHEBI:57705"/>
    </ligand>
</feature>
<feature type="binding site" evidence="17">
    <location>
        <position position="23"/>
    </location>
    <ligand>
        <name>UDP-N-acetyl-alpha-D-glucosamine</name>
        <dbReference type="ChEBI" id="CHEBI:57705"/>
    </ligand>
</feature>
<keyword evidence="3 17" id="KW-0963">Cytoplasm</keyword>